<keyword evidence="12 23" id="KW-1133">Transmembrane helix</keyword>
<dbReference type="GO" id="GO:0032728">
    <property type="term" value="P:positive regulation of interferon-beta production"/>
    <property type="evidence" value="ECO:0007669"/>
    <property type="project" value="UniProtKB-ARBA"/>
</dbReference>
<dbReference type="GO" id="GO:0045071">
    <property type="term" value="P:negative regulation of viral genome replication"/>
    <property type="evidence" value="ECO:0007669"/>
    <property type="project" value="UniProtKB-ARBA"/>
</dbReference>
<dbReference type="GO" id="GO:0070585">
    <property type="term" value="P:protein localization to mitochondrion"/>
    <property type="evidence" value="ECO:0007669"/>
    <property type="project" value="UniProtKB-ARBA"/>
</dbReference>
<evidence type="ECO:0000259" key="24">
    <source>
        <dbReference type="Pfam" id="PF16739"/>
    </source>
</evidence>
<reference evidence="26" key="1">
    <citation type="journal article" date="2014" name="PLoS ONE">
        <title>The genome and linkage map of the northern pike (Esox lucius): conserved synteny revealed between the salmonid sister group and the Neoteleostei.</title>
        <authorList>
            <person name="Rondeau E.B."/>
            <person name="Minkley D.R."/>
            <person name="Leong J.S."/>
            <person name="Messmer A.M."/>
            <person name="Jantzen J.R."/>
            <person name="von Schalburg K.R."/>
            <person name="Lemon C."/>
            <person name="Bird N.H."/>
            <person name="Koop B.F."/>
        </authorList>
    </citation>
    <scope>NUCLEOTIDE SEQUENCE</scope>
</reference>
<keyword evidence="26" id="KW-1185">Reference proteome</keyword>
<keyword evidence="9" id="KW-1000">Mitochondrion outer membrane</keyword>
<dbReference type="OrthoDB" id="9909785at2759"/>
<feature type="compositionally biased region" description="Pro residues" evidence="22">
    <location>
        <begin position="201"/>
        <end position="219"/>
    </location>
</feature>
<evidence type="ECO:0000256" key="11">
    <source>
        <dbReference type="ARBA" id="ARBA00022859"/>
    </source>
</evidence>
<evidence type="ECO:0000256" key="8">
    <source>
        <dbReference type="ARBA" id="ARBA00022692"/>
    </source>
</evidence>
<dbReference type="GO" id="GO:0045087">
    <property type="term" value="P:innate immune response"/>
    <property type="evidence" value="ECO:0007669"/>
    <property type="project" value="UniProtKB-KW"/>
</dbReference>
<organism evidence="25 26">
    <name type="scientific">Esox lucius</name>
    <name type="common">Northern pike</name>
    <dbReference type="NCBI Taxonomy" id="8010"/>
    <lineage>
        <taxon>Eukaryota</taxon>
        <taxon>Metazoa</taxon>
        <taxon>Chordata</taxon>
        <taxon>Craniata</taxon>
        <taxon>Vertebrata</taxon>
        <taxon>Euteleostomi</taxon>
        <taxon>Actinopterygii</taxon>
        <taxon>Neopterygii</taxon>
        <taxon>Teleostei</taxon>
        <taxon>Protacanthopterygii</taxon>
        <taxon>Esociformes</taxon>
        <taxon>Esocidae</taxon>
        <taxon>Esox</taxon>
    </lineage>
</organism>
<protein>
    <recommendedName>
        <fullName evidence="19">Mitochondrial antiviral-signaling protein</fullName>
    </recommendedName>
    <alternativeName>
        <fullName evidence="20">Interferon beta promoter stimulator protein 1</fullName>
    </alternativeName>
    <alternativeName>
        <fullName evidence="21">Virus-induced-signaling adapter</fullName>
    </alternativeName>
</protein>
<proteinExistence type="predicted"/>
<evidence type="ECO:0000256" key="6">
    <source>
        <dbReference type="ARBA" id="ARBA00022581"/>
    </source>
</evidence>
<evidence type="ECO:0000256" key="22">
    <source>
        <dbReference type="SAM" id="MobiDB-lite"/>
    </source>
</evidence>
<keyword evidence="3" id="KW-0488">Methylation</keyword>
<dbReference type="FunFam" id="1.10.533.10:FF:000063">
    <property type="entry name" value="Mitochondrial antiviral-signaling protein"/>
    <property type="match status" value="1"/>
</dbReference>
<dbReference type="GO" id="GO:0002230">
    <property type="term" value="P:positive regulation of defense response to virus by host"/>
    <property type="evidence" value="ECO:0007669"/>
    <property type="project" value="UniProtKB-ARBA"/>
</dbReference>
<dbReference type="GO" id="GO:0035591">
    <property type="term" value="F:signaling adaptor activity"/>
    <property type="evidence" value="ECO:0007669"/>
    <property type="project" value="UniProtKB-ARBA"/>
</dbReference>
<evidence type="ECO:0000256" key="1">
    <source>
        <dbReference type="ARBA" id="ARBA00004275"/>
    </source>
</evidence>
<keyword evidence="11" id="KW-0391">Immunity</keyword>
<feature type="compositionally biased region" description="Polar residues" evidence="22">
    <location>
        <begin position="612"/>
        <end position="623"/>
    </location>
</feature>
<keyword evidence="6" id="KW-0945">Host-virus interaction</keyword>
<dbReference type="FunCoup" id="A0A3P8X7V5">
    <property type="interactions" value="93"/>
</dbReference>
<dbReference type="GO" id="GO:0005777">
    <property type="term" value="C:peroxisome"/>
    <property type="evidence" value="ECO:0007669"/>
    <property type="project" value="UniProtKB-SubCell"/>
</dbReference>
<keyword evidence="10" id="KW-0832">Ubl conjugation</keyword>
<evidence type="ECO:0000313" key="26">
    <source>
        <dbReference type="Proteomes" id="UP000265140"/>
    </source>
</evidence>
<evidence type="ECO:0000256" key="12">
    <source>
        <dbReference type="ARBA" id="ARBA00022989"/>
    </source>
</evidence>
<keyword evidence="5" id="KW-0597">Phosphoprotein</keyword>
<sequence length="668" mass="69859">MSSFANEQLSLYLRPKMGLFATRVKPIELMAHLPCLTPIDKEEIQAKKDFSGNFTAMQLLMDYLQKRLNWAEQFIRALDSLEHHDLAEDLRVEWNRWNRIPRANVHPAPPTSPSPALSERSGDSPPILVHQAQPVNPSGPTPNAAPLPVVADQPVASPPASASPVVAAPPPPSPVVAAPPTASPSPVGAAPPTASPSPVGAAPPPASASPVVAAPPPPSRVVAAPPTASPFPVGAAPPTASPSPVGAAPPPASPSPVVAAPPPALTSPVVLNPPISAPPTSPPGSALVQTPVKRSVQDTSPPTVRVITVQQEAVRHSVPVVNEVTEEDQHTVLLQRSQSQQPPNQLRGQQFFQGQQSSPPPEGAVCSSMDDADQFISKPGILISGIQFLGSPTGLSPISEYGQSPYSGDSGRLEISESVSESVAPPQTGLATAGSPGPVTSDPVTTASPPLCRENRFAEGTLSHSEGPMNKQPSEPLPLSHNEPEENTYDSNCLSSLGNQEVLFNVVHVSEDASILNNDGQTTSMLGIKVLCASEPPPPVQKHDSQSQIMPVVLSTDPDSLSEPNQYQREDSLVNFVNKPLEFQSPCLNIIDNGPSSNQPGSAIPPAIGATVSGSSSHDNGNPQPAVAGVMPKNWKQEKLEASGVGIYYLLGAAFVSISLFVAWRMKK</sequence>
<dbReference type="GO" id="GO:0032755">
    <property type="term" value="P:positive regulation of interleukin-6 production"/>
    <property type="evidence" value="ECO:0007669"/>
    <property type="project" value="UniProtKB-ARBA"/>
</dbReference>
<evidence type="ECO:0000256" key="21">
    <source>
        <dbReference type="ARBA" id="ARBA00083233"/>
    </source>
</evidence>
<dbReference type="Ensembl" id="ENSELUT00000019149.3">
    <property type="protein sequence ID" value="ENSELUP00000000389.2"/>
    <property type="gene ID" value="ENSELUG00000001985.3"/>
</dbReference>
<keyword evidence="8 23" id="KW-0812">Transmembrane</keyword>
<name>A0A3P8X7V5_ESOLU</name>
<dbReference type="GO" id="GO:0002753">
    <property type="term" value="P:cytoplasmic pattern recognition receptor signaling pathway"/>
    <property type="evidence" value="ECO:0007669"/>
    <property type="project" value="UniProtKB-ARBA"/>
</dbReference>
<dbReference type="GO" id="GO:0032727">
    <property type="term" value="P:positive regulation of interferon-alpha production"/>
    <property type="evidence" value="ECO:0007669"/>
    <property type="project" value="UniProtKB-ARBA"/>
</dbReference>
<dbReference type="AlphaFoldDB" id="A0A3P8X7V5"/>
<evidence type="ECO:0000256" key="17">
    <source>
        <dbReference type="ARBA" id="ARBA00023140"/>
    </source>
</evidence>
<evidence type="ECO:0000256" key="3">
    <source>
        <dbReference type="ARBA" id="ARBA00022481"/>
    </source>
</evidence>
<dbReference type="Pfam" id="PF16739">
    <property type="entry name" value="CARD_2"/>
    <property type="match status" value="1"/>
</dbReference>
<evidence type="ECO:0000256" key="5">
    <source>
        <dbReference type="ARBA" id="ARBA00022553"/>
    </source>
</evidence>
<evidence type="ECO:0000256" key="7">
    <source>
        <dbReference type="ARBA" id="ARBA00022588"/>
    </source>
</evidence>
<dbReference type="Proteomes" id="UP000265140">
    <property type="component" value="Chromosome 15"/>
</dbReference>
<feature type="region of interest" description="Disordered" evidence="22">
    <location>
        <begin position="599"/>
        <end position="624"/>
    </location>
</feature>
<dbReference type="GO" id="GO:0005741">
    <property type="term" value="C:mitochondrial outer membrane"/>
    <property type="evidence" value="ECO:0007669"/>
    <property type="project" value="UniProtKB-SubCell"/>
</dbReference>
<dbReference type="InterPro" id="IPR031964">
    <property type="entry name" value="CARD_dom"/>
</dbReference>
<feature type="compositionally biased region" description="Low complexity" evidence="22">
    <location>
        <begin position="175"/>
        <end position="200"/>
    </location>
</feature>
<evidence type="ECO:0000256" key="14">
    <source>
        <dbReference type="ARBA" id="ARBA00023128"/>
    </source>
</evidence>
<accession>A0A3P8X7V5</accession>
<dbReference type="GeneTree" id="ENSGT00990000206238"/>
<feature type="region of interest" description="Disordered" evidence="22">
    <location>
        <begin position="400"/>
        <end position="491"/>
    </location>
</feature>
<evidence type="ECO:0000256" key="18">
    <source>
        <dbReference type="ARBA" id="ARBA00023288"/>
    </source>
</evidence>
<reference evidence="25" key="2">
    <citation type="submission" date="2020-02" db="EMBL/GenBank/DDBJ databases">
        <title>Esox lucius (northern pike) genome, fEsoLuc1, primary haplotype.</title>
        <authorList>
            <person name="Myers G."/>
            <person name="Karagic N."/>
            <person name="Meyer A."/>
            <person name="Pippel M."/>
            <person name="Reichard M."/>
            <person name="Winkler S."/>
            <person name="Tracey A."/>
            <person name="Sims Y."/>
            <person name="Howe K."/>
            <person name="Rhie A."/>
            <person name="Formenti G."/>
            <person name="Durbin R."/>
            <person name="Fedrigo O."/>
            <person name="Jarvis E.D."/>
        </authorList>
    </citation>
    <scope>NUCLEOTIDE SEQUENCE [LARGE SCALE GENOMIC DNA]</scope>
</reference>
<comment type="subcellular location">
    <subcellularLocation>
        <location evidence="2">Mitochondrion outer membrane</location>
        <topology evidence="2">Single-pass membrane protein</topology>
    </subcellularLocation>
    <subcellularLocation>
        <location evidence="1">Peroxisome</location>
    </subcellularLocation>
</comment>
<dbReference type="Bgee" id="ENSELUG00000001985">
    <property type="expression patterns" value="Expressed in stomach and 14 other cell types or tissues"/>
</dbReference>
<keyword evidence="16" id="KW-0564">Palmitate</keyword>
<evidence type="ECO:0000256" key="2">
    <source>
        <dbReference type="ARBA" id="ARBA00004572"/>
    </source>
</evidence>
<keyword evidence="14" id="KW-0496">Mitochondrion</keyword>
<feature type="region of interest" description="Disordered" evidence="22">
    <location>
        <begin position="337"/>
        <end position="367"/>
    </location>
</feature>
<evidence type="ECO:0000256" key="13">
    <source>
        <dbReference type="ARBA" id="ARBA00023118"/>
    </source>
</evidence>
<evidence type="ECO:0000313" key="25">
    <source>
        <dbReference type="Ensembl" id="ENSELUP00000000389.2"/>
    </source>
</evidence>
<dbReference type="GO" id="GO:1900227">
    <property type="term" value="P:positive regulation of NLRP3 inflammasome complex assembly"/>
    <property type="evidence" value="ECO:0007669"/>
    <property type="project" value="UniProtKB-ARBA"/>
</dbReference>
<dbReference type="GO" id="GO:1900063">
    <property type="term" value="P:regulation of peroxisome organization"/>
    <property type="evidence" value="ECO:0007669"/>
    <property type="project" value="UniProtKB-ARBA"/>
</dbReference>
<dbReference type="OMA" id="PHIDQKF"/>
<evidence type="ECO:0000256" key="10">
    <source>
        <dbReference type="ARBA" id="ARBA00022843"/>
    </source>
</evidence>
<evidence type="ECO:0000256" key="16">
    <source>
        <dbReference type="ARBA" id="ARBA00023139"/>
    </source>
</evidence>
<keyword evidence="15 23" id="KW-0472">Membrane</keyword>
<keyword evidence="4" id="KW-1017">Isopeptide bond</keyword>
<keyword evidence="7" id="KW-0399">Innate immunity</keyword>
<gene>
    <name evidence="25" type="primary">ATF2</name>
</gene>
<feature type="compositionally biased region" description="Polar residues" evidence="22">
    <location>
        <begin position="337"/>
        <end position="347"/>
    </location>
</feature>
<keyword evidence="18" id="KW-0449">Lipoprotein</keyword>
<feature type="compositionally biased region" description="Low complexity" evidence="22">
    <location>
        <begin position="220"/>
        <end position="246"/>
    </location>
</feature>
<evidence type="ECO:0000256" key="4">
    <source>
        <dbReference type="ARBA" id="ARBA00022499"/>
    </source>
</evidence>
<evidence type="ECO:0000256" key="19">
    <source>
        <dbReference type="ARBA" id="ARBA00071084"/>
    </source>
</evidence>
<feature type="compositionally biased region" description="Low complexity" evidence="22">
    <location>
        <begin position="348"/>
        <end position="357"/>
    </location>
</feature>
<evidence type="ECO:0000256" key="9">
    <source>
        <dbReference type="ARBA" id="ARBA00022787"/>
    </source>
</evidence>
<evidence type="ECO:0000256" key="15">
    <source>
        <dbReference type="ARBA" id="ARBA00023136"/>
    </source>
</evidence>
<evidence type="ECO:0000256" key="23">
    <source>
        <dbReference type="SAM" id="Phobius"/>
    </source>
</evidence>
<feature type="compositionally biased region" description="Pro residues" evidence="22">
    <location>
        <begin position="247"/>
        <end position="265"/>
    </location>
</feature>
<dbReference type="InterPro" id="IPR011029">
    <property type="entry name" value="DEATH-like_dom_sf"/>
</dbReference>
<dbReference type="InParanoid" id="A0A3P8X7V5"/>
<feature type="region of interest" description="Disordered" evidence="22">
    <location>
        <begin position="102"/>
        <end position="300"/>
    </location>
</feature>
<keyword evidence="17" id="KW-0576">Peroxisome</keyword>
<dbReference type="Gene3D" id="1.10.533.10">
    <property type="entry name" value="Death Domain, Fas"/>
    <property type="match status" value="1"/>
</dbReference>
<dbReference type="GO" id="GO:0051607">
    <property type="term" value="P:defense response to virus"/>
    <property type="evidence" value="ECO:0007669"/>
    <property type="project" value="UniProtKB-KW"/>
</dbReference>
<feature type="compositionally biased region" description="Low complexity" evidence="22">
    <location>
        <begin position="154"/>
        <end position="166"/>
    </location>
</feature>
<reference evidence="25" key="3">
    <citation type="submission" date="2025-08" db="UniProtKB">
        <authorList>
            <consortium name="Ensembl"/>
        </authorList>
    </citation>
    <scope>IDENTIFICATION</scope>
</reference>
<keyword evidence="13" id="KW-0051">Antiviral defense</keyword>
<feature type="domain" description="Caspase recruitment" evidence="24">
    <location>
        <begin position="12"/>
        <end position="92"/>
    </location>
</feature>
<reference evidence="25" key="4">
    <citation type="submission" date="2025-09" db="UniProtKB">
        <authorList>
            <consortium name="Ensembl"/>
        </authorList>
    </citation>
    <scope>IDENTIFICATION</scope>
</reference>
<evidence type="ECO:0000256" key="20">
    <source>
        <dbReference type="ARBA" id="ARBA00082620"/>
    </source>
</evidence>
<feature type="transmembrane region" description="Helical" evidence="23">
    <location>
        <begin position="646"/>
        <end position="664"/>
    </location>
</feature>